<dbReference type="UniPathway" id="UPA00252"/>
<dbReference type="GO" id="GO:0006779">
    <property type="term" value="P:porphyrin-containing compound biosynthetic process"/>
    <property type="evidence" value="ECO:0007669"/>
    <property type="project" value="UniProtKB-KW"/>
</dbReference>
<sequence>MVKAFIILLLALGFGAYLSVFLAEDPGYVLVSFRGYSLEATLAAAVITLIIVYVVLFGILKLIKVFNPAKLFNKATWYSLLNKKNPRKQTELGWQKLLLGQWQEAYKYLVESANRSQTPSVNYLAAAYAAYQRNDQLACTFCLSQAKQRSLVPTTGIKTFQALLELKAGKEEQSLALLLAIKKEQPDSPYVLKLLKDIYLSLKDWDQLNSLLPELERNKILTNDGLLNLKEQLAVHRLHKATVQSANNNELKTVWSSFNKILKKRELVMEAYLRALLTSGNSAEAVSLLTKFIKHQWSDRLVELLGYIDNQDAAEHILLLEGWVKGRPKNVTLMLTLGRLSLRNKLWGKARKYFESALHFSNSTKSSAEINAELGRLLEHLGEHEKSLVCYRQAMDLMERKLPDLPMPNRH</sequence>
<evidence type="ECO:0000256" key="7">
    <source>
        <dbReference type="ARBA" id="ARBA00022989"/>
    </source>
</evidence>
<evidence type="ECO:0000256" key="6">
    <source>
        <dbReference type="ARBA" id="ARBA00022692"/>
    </source>
</evidence>
<dbReference type="EMBL" id="NVWI01000001">
    <property type="protein sequence ID" value="PCJ43696.1"/>
    <property type="molecule type" value="Genomic_DNA"/>
</dbReference>
<keyword evidence="6 11" id="KW-0812">Transmembrane</keyword>
<protein>
    <recommendedName>
        <fullName evidence="12">HemY N-terminal domain-containing protein</fullName>
    </recommendedName>
</protein>
<keyword evidence="9" id="KW-0627">Porphyrin biosynthesis</keyword>
<proteinExistence type="predicted"/>
<evidence type="ECO:0000256" key="3">
    <source>
        <dbReference type="ARBA" id="ARBA00004744"/>
    </source>
</evidence>
<dbReference type="AlphaFoldDB" id="A0A2A5CK07"/>
<dbReference type="PROSITE" id="PS50005">
    <property type="entry name" value="TPR"/>
    <property type="match status" value="1"/>
</dbReference>
<evidence type="ECO:0000256" key="10">
    <source>
        <dbReference type="PROSITE-ProRule" id="PRU00339"/>
    </source>
</evidence>
<evidence type="ECO:0000256" key="9">
    <source>
        <dbReference type="ARBA" id="ARBA00023244"/>
    </source>
</evidence>
<dbReference type="Pfam" id="PF07219">
    <property type="entry name" value="HemY_N"/>
    <property type="match status" value="1"/>
</dbReference>
<dbReference type="Proteomes" id="UP000228987">
    <property type="component" value="Unassembled WGS sequence"/>
</dbReference>
<evidence type="ECO:0000313" key="13">
    <source>
        <dbReference type="EMBL" id="PCJ43696.1"/>
    </source>
</evidence>
<accession>A0A2A5CK07</accession>
<dbReference type="NCBIfam" id="TIGR00540">
    <property type="entry name" value="TPR_hemY_coli"/>
    <property type="match status" value="1"/>
</dbReference>
<evidence type="ECO:0000256" key="2">
    <source>
        <dbReference type="ARBA" id="ARBA00004429"/>
    </source>
</evidence>
<dbReference type="InterPro" id="IPR011990">
    <property type="entry name" value="TPR-like_helical_dom_sf"/>
</dbReference>
<keyword evidence="8 11" id="KW-0472">Membrane</keyword>
<feature type="domain" description="HemY N-terminal" evidence="12">
    <location>
        <begin position="27"/>
        <end position="133"/>
    </location>
</feature>
<keyword evidence="5" id="KW-0997">Cell inner membrane</keyword>
<gene>
    <name evidence="13" type="ORF">COA71_02150</name>
</gene>
<feature type="repeat" description="TPR" evidence="10">
    <location>
        <begin position="368"/>
        <end position="401"/>
    </location>
</feature>
<evidence type="ECO:0000256" key="1">
    <source>
        <dbReference type="ARBA" id="ARBA00002962"/>
    </source>
</evidence>
<dbReference type="InterPro" id="IPR010817">
    <property type="entry name" value="HemY_N"/>
</dbReference>
<keyword evidence="7 11" id="KW-1133">Transmembrane helix</keyword>
<organism evidence="13 14">
    <name type="scientific">SAR86 cluster bacterium</name>
    <dbReference type="NCBI Taxonomy" id="2030880"/>
    <lineage>
        <taxon>Bacteria</taxon>
        <taxon>Pseudomonadati</taxon>
        <taxon>Pseudomonadota</taxon>
        <taxon>Gammaproteobacteria</taxon>
        <taxon>SAR86 cluster</taxon>
    </lineage>
</organism>
<evidence type="ECO:0000256" key="8">
    <source>
        <dbReference type="ARBA" id="ARBA00023136"/>
    </source>
</evidence>
<dbReference type="Gene3D" id="1.25.40.10">
    <property type="entry name" value="Tetratricopeptide repeat domain"/>
    <property type="match status" value="2"/>
</dbReference>
<comment type="function">
    <text evidence="1">Involved in a late step of protoheme IX synthesis.</text>
</comment>
<evidence type="ECO:0000259" key="12">
    <source>
        <dbReference type="Pfam" id="PF07219"/>
    </source>
</evidence>
<evidence type="ECO:0000256" key="5">
    <source>
        <dbReference type="ARBA" id="ARBA00022519"/>
    </source>
</evidence>
<comment type="subcellular location">
    <subcellularLocation>
        <location evidence="2">Cell inner membrane</location>
        <topology evidence="2">Multi-pass membrane protein</topology>
    </subcellularLocation>
</comment>
<dbReference type="SUPFAM" id="SSF48452">
    <property type="entry name" value="TPR-like"/>
    <property type="match status" value="2"/>
</dbReference>
<dbReference type="InterPro" id="IPR005254">
    <property type="entry name" value="Heme_biosyn_assoc_TPR_pro"/>
</dbReference>
<evidence type="ECO:0000313" key="14">
    <source>
        <dbReference type="Proteomes" id="UP000228987"/>
    </source>
</evidence>
<evidence type="ECO:0000256" key="4">
    <source>
        <dbReference type="ARBA" id="ARBA00022475"/>
    </source>
</evidence>
<keyword evidence="10" id="KW-0802">TPR repeat</keyword>
<dbReference type="GO" id="GO:0042168">
    <property type="term" value="P:heme metabolic process"/>
    <property type="evidence" value="ECO:0007669"/>
    <property type="project" value="InterPro"/>
</dbReference>
<evidence type="ECO:0000256" key="11">
    <source>
        <dbReference type="SAM" id="Phobius"/>
    </source>
</evidence>
<name>A0A2A5CK07_9GAMM</name>
<dbReference type="SMART" id="SM00028">
    <property type="entry name" value="TPR"/>
    <property type="match status" value="3"/>
</dbReference>
<keyword evidence="4" id="KW-1003">Cell membrane</keyword>
<reference evidence="14" key="1">
    <citation type="submission" date="2017-08" db="EMBL/GenBank/DDBJ databases">
        <title>A dynamic microbial community with high functional redundancy inhabits the cold, oxic subseafloor aquifer.</title>
        <authorList>
            <person name="Tully B.J."/>
            <person name="Wheat C.G."/>
            <person name="Glazer B.T."/>
            <person name="Huber J.A."/>
        </authorList>
    </citation>
    <scope>NUCLEOTIDE SEQUENCE [LARGE SCALE GENOMIC DNA]</scope>
</reference>
<comment type="pathway">
    <text evidence="3">Porphyrin-containing compound metabolism; protoheme biosynthesis.</text>
</comment>
<dbReference type="GO" id="GO:0005886">
    <property type="term" value="C:plasma membrane"/>
    <property type="evidence" value="ECO:0007669"/>
    <property type="project" value="UniProtKB-SubCell"/>
</dbReference>
<comment type="caution">
    <text evidence="13">The sequence shown here is derived from an EMBL/GenBank/DDBJ whole genome shotgun (WGS) entry which is preliminary data.</text>
</comment>
<dbReference type="InterPro" id="IPR019734">
    <property type="entry name" value="TPR_rpt"/>
</dbReference>
<feature type="transmembrane region" description="Helical" evidence="11">
    <location>
        <begin position="42"/>
        <end position="63"/>
    </location>
</feature>